<reference evidence="2" key="1">
    <citation type="submission" date="2017-08" db="EMBL/GenBank/DDBJ databases">
        <authorList>
            <person name="Cuomo C."/>
            <person name="Billmyre B."/>
            <person name="Heitman J."/>
        </authorList>
    </citation>
    <scope>NUCLEOTIDE SEQUENCE</scope>
    <source>
        <strain evidence="2">CBS 12478</strain>
    </source>
</reference>
<dbReference type="AlphaFoldDB" id="A0AAJ8MZM4"/>
<evidence type="ECO:0000313" key="2">
    <source>
        <dbReference type="EMBL" id="WWD20936.1"/>
    </source>
</evidence>
<dbReference type="RefSeq" id="XP_065823730.1">
    <property type="nucleotide sequence ID" value="XM_065967658.1"/>
</dbReference>
<name>A0AAJ8MZM4_9TREE</name>
<gene>
    <name evidence="2" type="ORF">CI109_105414</name>
</gene>
<dbReference type="KEGG" id="ksn:43587435"/>
<evidence type="ECO:0000256" key="1">
    <source>
        <dbReference type="SAM" id="MobiDB-lite"/>
    </source>
</evidence>
<dbReference type="EMBL" id="CP144060">
    <property type="protein sequence ID" value="WWD20936.1"/>
    <property type="molecule type" value="Genomic_DNA"/>
</dbReference>
<feature type="region of interest" description="Disordered" evidence="1">
    <location>
        <begin position="29"/>
        <end position="55"/>
    </location>
</feature>
<feature type="region of interest" description="Disordered" evidence="1">
    <location>
        <begin position="106"/>
        <end position="135"/>
    </location>
</feature>
<accession>A0AAJ8MZM4</accession>
<protein>
    <submittedName>
        <fullName evidence="2">Uncharacterized protein</fullName>
    </submittedName>
</protein>
<reference evidence="2" key="2">
    <citation type="submission" date="2024-01" db="EMBL/GenBank/DDBJ databases">
        <title>Comparative genomics of Cryptococcus and Kwoniella reveals pathogenesis evolution and contrasting modes of karyotype evolution via chromosome fusion or intercentromeric recombination.</title>
        <authorList>
            <person name="Coelho M.A."/>
            <person name="David-Palma M."/>
            <person name="Shea T."/>
            <person name="Bowers K."/>
            <person name="McGinley-Smith S."/>
            <person name="Mohammad A.W."/>
            <person name="Gnirke A."/>
            <person name="Yurkov A.M."/>
            <person name="Nowrousian M."/>
            <person name="Sun S."/>
            <person name="Cuomo C.A."/>
            <person name="Heitman J."/>
        </authorList>
    </citation>
    <scope>NUCLEOTIDE SEQUENCE</scope>
    <source>
        <strain evidence="2">CBS 12478</strain>
    </source>
</reference>
<sequence>MKRRKRRLKWTKWTRDYSRSRGRIEQVEQVETHEVDKMEGGGVKDVEERERHTEHPCDRLKSSVDAMVADVMELEAERYAYRSCYEELLLEVDRLKGVVRGIRDGQQAERGTRDKHGNKGEDGCLTAEELDGMPERAHQRLSDIRRKMHNLMSYVNAHEGATITDWERWHRERERGGRR</sequence>
<feature type="compositionally biased region" description="Basic and acidic residues" evidence="1">
    <location>
        <begin position="106"/>
        <end position="122"/>
    </location>
</feature>
<organism evidence="2 3">
    <name type="scientific">Kwoniella shandongensis</name>
    <dbReference type="NCBI Taxonomy" id="1734106"/>
    <lineage>
        <taxon>Eukaryota</taxon>
        <taxon>Fungi</taxon>
        <taxon>Dikarya</taxon>
        <taxon>Basidiomycota</taxon>
        <taxon>Agaricomycotina</taxon>
        <taxon>Tremellomycetes</taxon>
        <taxon>Tremellales</taxon>
        <taxon>Cryptococcaceae</taxon>
        <taxon>Kwoniella</taxon>
    </lineage>
</organism>
<keyword evidence="3" id="KW-1185">Reference proteome</keyword>
<dbReference type="GeneID" id="43587435"/>
<dbReference type="Proteomes" id="UP000322225">
    <property type="component" value="Chromosome 10"/>
</dbReference>
<proteinExistence type="predicted"/>
<evidence type="ECO:0000313" key="3">
    <source>
        <dbReference type="Proteomes" id="UP000322225"/>
    </source>
</evidence>